<reference evidence="3 4" key="1">
    <citation type="submission" date="2024-04" db="EMBL/GenBank/DDBJ databases">
        <authorList>
            <consortium name="Genoscope - CEA"/>
            <person name="William W."/>
        </authorList>
    </citation>
    <scope>NUCLEOTIDE SEQUENCE [LARGE SCALE GENOMIC DNA]</scope>
</reference>
<dbReference type="InterPro" id="IPR001304">
    <property type="entry name" value="C-type_lectin-like"/>
</dbReference>
<dbReference type="Pfam" id="PF00059">
    <property type="entry name" value="Lectin_C"/>
    <property type="match status" value="1"/>
</dbReference>
<feature type="transmembrane region" description="Helical" evidence="1">
    <location>
        <begin position="157"/>
        <end position="177"/>
    </location>
</feature>
<dbReference type="AlphaFoldDB" id="A0AAV2H637"/>
<evidence type="ECO:0000313" key="4">
    <source>
        <dbReference type="Proteomes" id="UP001497497"/>
    </source>
</evidence>
<organism evidence="3 4">
    <name type="scientific">Lymnaea stagnalis</name>
    <name type="common">Great pond snail</name>
    <name type="synonym">Helix stagnalis</name>
    <dbReference type="NCBI Taxonomy" id="6523"/>
    <lineage>
        <taxon>Eukaryota</taxon>
        <taxon>Metazoa</taxon>
        <taxon>Spiralia</taxon>
        <taxon>Lophotrochozoa</taxon>
        <taxon>Mollusca</taxon>
        <taxon>Gastropoda</taxon>
        <taxon>Heterobranchia</taxon>
        <taxon>Euthyneura</taxon>
        <taxon>Panpulmonata</taxon>
        <taxon>Hygrophila</taxon>
        <taxon>Lymnaeoidea</taxon>
        <taxon>Lymnaeidae</taxon>
        <taxon>Lymnaea</taxon>
    </lineage>
</organism>
<dbReference type="SMART" id="SM00034">
    <property type="entry name" value="CLECT"/>
    <property type="match status" value="1"/>
</dbReference>
<protein>
    <recommendedName>
        <fullName evidence="2">C-type lectin domain-containing protein</fullName>
    </recommendedName>
</protein>
<dbReference type="CDD" id="cd00037">
    <property type="entry name" value="CLECT"/>
    <property type="match status" value="1"/>
</dbReference>
<sequence length="205" mass="23297">MLIDVVDIPSLIILCSVFTVDLIYGSQFKLYNRDMASWSEGKQKCQYVGRNFAKVNSQSDQDAVELLSPYFTGFFWLGLKGNETNLSFTWSDDTPLEYTNWADGFPSLIDGKNCVRMRHFDNLWETFNCSERLNYLCQDPVVHKHYVVTMETKVKGVILGLCVMGGLVVLCCLVLQLPCCKTTAADKLTDITFLRTKDEENTPIT</sequence>
<gene>
    <name evidence="3" type="ORF">GSLYS_00002795001</name>
</gene>
<dbReference type="InterPro" id="IPR016186">
    <property type="entry name" value="C-type_lectin-like/link_sf"/>
</dbReference>
<keyword evidence="1" id="KW-1133">Transmembrane helix</keyword>
<dbReference type="PANTHER" id="PTHR22803">
    <property type="entry name" value="MANNOSE, PHOSPHOLIPASE, LECTIN RECEPTOR RELATED"/>
    <property type="match status" value="1"/>
</dbReference>
<keyword evidence="1" id="KW-0472">Membrane</keyword>
<dbReference type="Proteomes" id="UP001497497">
    <property type="component" value="Unassembled WGS sequence"/>
</dbReference>
<dbReference type="SUPFAM" id="SSF56436">
    <property type="entry name" value="C-type lectin-like"/>
    <property type="match status" value="1"/>
</dbReference>
<accession>A0AAV2H637</accession>
<feature type="transmembrane region" description="Helical" evidence="1">
    <location>
        <begin position="6"/>
        <end position="25"/>
    </location>
</feature>
<keyword evidence="1" id="KW-0812">Transmembrane</keyword>
<comment type="caution">
    <text evidence="3">The sequence shown here is derived from an EMBL/GenBank/DDBJ whole genome shotgun (WGS) entry which is preliminary data.</text>
</comment>
<name>A0AAV2H637_LYMST</name>
<feature type="domain" description="C-type lectin" evidence="2">
    <location>
        <begin position="24"/>
        <end position="138"/>
    </location>
</feature>
<evidence type="ECO:0000313" key="3">
    <source>
        <dbReference type="EMBL" id="CAL1528625.1"/>
    </source>
</evidence>
<evidence type="ECO:0000259" key="2">
    <source>
        <dbReference type="PROSITE" id="PS50041"/>
    </source>
</evidence>
<dbReference type="PROSITE" id="PS50041">
    <property type="entry name" value="C_TYPE_LECTIN_2"/>
    <property type="match status" value="1"/>
</dbReference>
<dbReference type="Gene3D" id="3.10.100.10">
    <property type="entry name" value="Mannose-Binding Protein A, subunit A"/>
    <property type="match status" value="1"/>
</dbReference>
<dbReference type="InterPro" id="IPR016187">
    <property type="entry name" value="CTDL_fold"/>
</dbReference>
<dbReference type="EMBL" id="CAXITT010000035">
    <property type="protein sequence ID" value="CAL1528625.1"/>
    <property type="molecule type" value="Genomic_DNA"/>
</dbReference>
<proteinExistence type="predicted"/>
<keyword evidence="4" id="KW-1185">Reference proteome</keyword>
<dbReference type="InterPro" id="IPR050111">
    <property type="entry name" value="C-type_lectin/snaclec_domain"/>
</dbReference>
<evidence type="ECO:0000256" key="1">
    <source>
        <dbReference type="SAM" id="Phobius"/>
    </source>
</evidence>